<proteinExistence type="predicted"/>
<evidence type="ECO:0000259" key="1">
    <source>
        <dbReference type="Pfam" id="PF13274"/>
    </source>
</evidence>
<dbReference type="InterPro" id="IPR025272">
    <property type="entry name" value="SocA_Panacea"/>
</dbReference>
<dbReference type="Pfam" id="PF13274">
    <property type="entry name" value="SocA_Panacea"/>
    <property type="match status" value="1"/>
</dbReference>
<organism evidence="2 3">
    <name type="scientific">Chitinophaga hostae</name>
    <dbReference type="NCBI Taxonomy" id="2831022"/>
    <lineage>
        <taxon>Bacteria</taxon>
        <taxon>Pseudomonadati</taxon>
        <taxon>Bacteroidota</taxon>
        <taxon>Chitinophagia</taxon>
        <taxon>Chitinophagales</taxon>
        <taxon>Chitinophagaceae</taxon>
        <taxon>Chitinophaga</taxon>
    </lineage>
</organism>
<comment type="caution">
    <text evidence="2">The sequence shown here is derived from an EMBL/GenBank/DDBJ whole genome shotgun (WGS) entry which is preliminary data.</text>
</comment>
<reference evidence="2 3" key="1">
    <citation type="submission" date="2021-04" db="EMBL/GenBank/DDBJ databases">
        <title>Chitinophaga sp. nov., isolated from the rhizosphere soil.</title>
        <authorList>
            <person name="He S."/>
        </authorList>
    </citation>
    <scope>NUCLEOTIDE SEQUENCE [LARGE SCALE GENOMIC DNA]</scope>
    <source>
        <strain evidence="2 3">2R12</strain>
    </source>
</reference>
<feature type="domain" description="Antitoxin SocA-like Panacea" evidence="1">
    <location>
        <begin position="30"/>
        <end position="137"/>
    </location>
</feature>
<dbReference type="Proteomes" id="UP000676386">
    <property type="component" value="Unassembled WGS sequence"/>
</dbReference>
<protein>
    <submittedName>
        <fullName evidence="2">DUF4065 domain-containing protein</fullName>
    </submittedName>
</protein>
<evidence type="ECO:0000313" key="2">
    <source>
        <dbReference type="EMBL" id="MBS0029472.1"/>
    </source>
</evidence>
<gene>
    <name evidence="2" type="ORF">KE626_19260</name>
</gene>
<keyword evidence="3" id="KW-1185">Reference proteome</keyword>
<name>A0ABS5J4V6_9BACT</name>
<sequence>MPNEVNITDYSNFVIYFLNAKGVEITPLKLQKVLYYTQAWHLVFFDKHPLFNEVPEAWVNGPVYRTIYTKYSKSWFKNNALIPELPEGAKFLDVANEMLDTLHLDEKQTSFVNAILTKYGFMEPERLVYLTHAELPWNEARSGVGLLERSNKEISLDTMYSYYKSRVEKNG</sequence>
<accession>A0ABS5J4V6</accession>
<evidence type="ECO:0000313" key="3">
    <source>
        <dbReference type="Proteomes" id="UP000676386"/>
    </source>
</evidence>
<dbReference type="RefSeq" id="WP_211974559.1">
    <property type="nucleotide sequence ID" value="NZ_CBFHAM010000016.1"/>
</dbReference>
<dbReference type="EMBL" id="JAGTXB010000009">
    <property type="protein sequence ID" value="MBS0029472.1"/>
    <property type="molecule type" value="Genomic_DNA"/>
</dbReference>